<proteinExistence type="inferred from homology"/>
<keyword evidence="11" id="KW-1185">Reference proteome</keyword>
<feature type="region of interest" description="Disordered" evidence="9">
    <location>
        <begin position="1"/>
        <end position="59"/>
    </location>
</feature>
<feature type="compositionally biased region" description="Basic residues" evidence="9">
    <location>
        <begin position="113"/>
        <end position="125"/>
    </location>
</feature>
<dbReference type="CTD" id="25790"/>
<evidence type="ECO:0000256" key="4">
    <source>
        <dbReference type="ARBA" id="ARBA00023069"/>
    </source>
</evidence>
<feature type="coiled-coil region" evidence="8">
    <location>
        <begin position="429"/>
        <end position="510"/>
    </location>
</feature>
<dbReference type="PANTHER" id="PTHR15504">
    <property type="entry name" value="NASOPHARYNGEAL EPITHELIUM SPECIFIC PROTEIN 1"/>
    <property type="match status" value="1"/>
</dbReference>
<evidence type="ECO:0000256" key="8">
    <source>
        <dbReference type="SAM" id="Coils"/>
    </source>
</evidence>
<sequence length="533" mass="62713">MRLASSSTTSRGRSYPGRYRTLAPNSQVDETLFGSPTPVDKRAASATKTKDGSQKKKEGETIQIITKDLIRNLRIPRHDPLGGAVIIPSAEFQRMATSRVLDKAGKTEEHRSSRPVKKKKKKSHWKSAEEARLQIYKADLSFKKNQALTELELGAQDRARRLMERANASRMEREDEIKKLNQLIQGAQCQAILDAQIQEKKQLEAEMAEEEKRLDIMMEVERRKALETEEKIDELRKQQRIRGMQQIYDQIEQHREEKKVEDEIKEQERQQIREKQEKMNLEDLEALEKKKVAQKLLQEESMRINAETMRAKEQRMEEERLATMRAMEYIKNKQGQEAEYEAEQNRIRKEKELEIARLLAQQEKAKDHKAEQDELRARRNQEIADREWRRKERELAAKKAQEEAMLREACLEQVHSKMHCLSIEGAQKKAEFARVLKAQQEAIAKQEQEEERQNQKAHRHAQAIRQQMRESELSAIAKRCETFKEADRLIEEARQRRVRLDEIKKKKLEELKATGISEKYVSEVERKAQMYKL</sequence>
<evidence type="ECO:0000256" key="6">
    <source>
        <dbReference type="ARBA" id="ARBA00034116"/>
    </source>
</evidence>
<feature type="coiled-coil region" evidence="8">
    <location>
        <begin position="163"/>
        <end position="285"/>
    </location>
</feature>
<evidence type="ECO:0000256" key="3">
    <source>
        <dbReference type="ARBA" id="ARBA00023054"/>
    </source>
</evidence>
<keyword evidence="4" id="KW-0969">Cilium</keyword>
<evidence type="ECO:0000259" key="10">
    <source>
        <dbReference type="Pfam" id="PF13868"/>
    </source>
</evidence>
<evidence type="ECO:0000256" key="7">
    <source>
        <dbReference type="ARBA" id="ARBA00034142"/>
    </source>
</evidence>
<accession>A0A9Y4MUV6</accession>
<dbReference type="AlphaFoldDB" id="A0A9Y4MUV6"/>
<feature type="coiled-coil region" evidence="8">
    <location>
        <begin position="326"/>
        <end position="378"/>
    </location>
</feature>
<feature type="region of interest" description="Disordered" evidence="9">
    <location>
        <begin position="101"/>
        <end position="125"/>
    </location>
</feature>
<dbReference type="InterPro" id="IPR043597">
    <property type="entry name" value="TPH_dom"/>
</dbReference>
<name>A0A9Y4MUV6_9TELE</name>
<dbReference type="Proteomes" id="UP000694891">
    <property type="component" value="Unplaced"/>
</dbReference>
<dbReference type="PANTHER" id="PTHR15504:SF0">
    <property type="entry name" value="CILIA- AND FLAGELLA-ASSOCIATED PROTEIN 45"/>
    <property type="match status" value="1"/>
</dbReference>
<evidence type="ECO:0000256" key="5">
    <source>
        <dbReference type="ARBA" id="ARBA00023273"/>
    </source>
</evidence>
<dbReference type="Pfam" id="PF13868">
    <property type="entry name" value="TPH"/>
    <property type="match status" value="1"/>
</dbReference>
<keyword evidence="3 8" id="KW-0175">Coiled coil</keyword>
<dbReference type="RefSeq" id="XP_008274139.1">
    <property type="nucleotide sequence ID" value="XM_008275917.1"/>
</dbReference>
<comment type="similarity">
    <text evidence="6">Belongs to the CFAP45 family.</text>
</comment>
<evidence type="ECO:0000256" key="2">
    <source>
        <dbReference type="ARBA" id="ARBA00022846"/>
    </source>
</evidence>
<feature type="compositionally biased region" description="Basic and acidic residues" evidence="9">
    <location>
        <begin position="39"/>
        <end position="59"/>
    </location>
</feature>
<dbReference type="InterPro" id="IPR033253">
    <property type="entry name" value="CFAP45"/>
</dbReference>
<reference evidence="12" key="1">
    <citation type="submission" date="2025-08" db="UniProtKB">
        <authorList>
            <consortium name="RefSeq"/>
        </authorList>
    </citation>
    <scope>IDENTIFICATION</scope>
</reference>
<comment type="subcellular location">
    <subcellularLocation>
        <location evidence="1">Cell projection</location>
        <location evidence="1">Cilium</location>
        <location evidence="1">Flagellum</location>
    </subcellularLocation>
</comment>
<keyword evidence="2 12" id="KW-0282">Flagellum</keyword>
<dbReference type="GO" id="GO:0031514">
    <property type="term" value="C:motile cilium"/>
    <property type="evidence" value="ECO:0007669"/>
    <property type="project" value="UniProtKB-SubCell"/>
</dbReference>
<keyword evidence="5" id="KW-0966">Cell projection</keyword>
<gene>
    <name evidence="12" type="primary">cfap45</name>
</gene>
<evidence type="ECO:0000256" key="9">
    <source>
        <dbReference type="SAM" id="MobiDB-lite"/>
    </source>
</evidence>
<protein>
    <recommendedName>
        <fullName evidence="7">Cilia- and flagella-associated protein 45</fullName>
    </recommendedName>
</protein>
<organism evidence="11 12">
    <name type="scientific">Stegastes partitus</name>
    <name type="common">bicolor damselfish</name>
    <dbReference type="NCBI Taxonomy" id="144197"/>
    <lineage>
        <taxon>Eukaryota</taxon>
        <taxon>Metazoa</taxon>
        <taxon>Chordata</taxon>
        <taxon>Craniata</taxon>
        <taxon>Vertebrata</taxon>
        <taxon>Euteleostomi</taxon>
        <taxon>Actinopterygii</taxon>
        <taxon>Neopterygii</taxon>
        <taxon>Teleostei</taxon>
        <taxon>Neoteleostei</taxon>
        <taxon>Acanthomorphata</taxon>
        <taxon>Ovalentaria</taxon>
        <taxon>Pomacentridae</taxon>
        <taxon>Stegastes</taxon>
    </lineage>
</organism>
<evidence type="ECO:0000313" key="12">
    <source>
        <dbReference type="RefSeq" id="XP_008274139.1"/>
    </source>
</evidence>
<feature type="compositionally biased region" description="Basic and acidic residues" evidence="9">
    <location>
        <begin position="101"/>
        <end position="112"/>
    </location>
</feature>
<evidence type="ECO:0000256" key="1">
    <source>
        <dbReference type="ARBA" id="ARBA00004230"/>
    </source>
</evidence>
<feature type="compositionally biased region" description="Polar residues" evidence="9">
    <location>
        <begin position="1"/>
        <end position="12"/>
    </location>
</feature>
<evidence type="ECO:0000313" key="11">
    <source>
        <dbReference type="Proteomes" id="UP000694891"/>
    </source>
</evidence>
<feature type="domain" description="Trichohyalin-plectin-homology" evidence="10">
    <location>
        <begin position="171"/>
        <end position="515"/>
    </location>
</feature>